<protein>
    <recommendedName>
        <fullName evidence="1">Phospholipid/glycerol acyltransferase domain-containing protein</fullName>
    </recommendedName>
</protein>
<dbReference type="GO" id="GO:0016746">
    <property type="term" value="F:acyltransferase activity"/>
    <property type="evidence" value="ECO:0007669"/>
    <property type="project" value="InterPro"/>
</dbReference>
<dbReference type="SMART" id="SM00563">
    <property type="entry name" value="PlsC"/>
    <property type="match status" value="1"/>
</dbReference>
<reference evidence="2" key="2">
    <citation type="journal article" date="2021" name="PeerJ">
        <title>Extensive microbial diversity within the chicken gut microbiome revealed by metagenomics and culture.</title>
        <authorList>
            <person name="Gilroy R."/>
            <person name="Ravi A."/>
            <person name="Getino M."/>
            <person name="Pursley I."/>
            <person name="Horton D.L."/>
            <person name="Alikhan N.F."/>
            <person name="Baker D."/>
            <person name="Gharbi K."/>
            <person name="Hall N."/>
            <person name="Watson M."/>
            <person name="Adriaenssens E.M."/>
            <person name="Foster-Nyarko E."/>
            <person name="Jarju S."/>
            <person name="Secka A."/>
            <person name="Antonio M."/>
            <person name="Oren A."/>
            <person name="Chaudhuri R.R."/>
            <person name="La Ragione R."/>
            <person name="Hildebrand F."/>
            <person name="Pallen M.J."/>
        </authorList>
    </citation>
    <scope>NUCLEOTIDE SEQUENCE</scope>
    <source>
        <strain evidence="2">ChiW25-3613</strain>
    </source>
</reference>
<accession>A0A9D1AEM0</accession>
<comment type="caution">
    <text evidence="2">The sequence shown here is derived from an EMBL/GenBank/DDBJ whole genome shotgun (WGS) entry which is preliminary data.</text>
</comment>
<reference evidence="2" key="1">
    <citation type="submission" date="2020-10" db="EMBL/GenBank/DDBJ databases">
        <authorList>
            <person name="Gilroy R."/>
        </authorList>
    </citation>
    <scope>NUCLEOTIDE SEQUENCE</scope>
    <source>
        <strain evidence="2">ChiW25-3613</strain>
    </source>
</reference>
<dbReference type="InterPro" id="IPR002123">
    <property type="entry name" value="Plipid/glycerol_acylTrfase"/>
</dbReference>
<dbReference type="Proteomes" id="UP000824179">
    <property type="component" value="Unassembled WGS sequence"/>
</dbReference>
<name>A0A9D1AEM0_9FIRM</name>
<evidence type="ECO:0000313" key="2">
    <source>
        <dbReference type="EMBL" id="HIR38878.1"/>
    </source>
</evidence>
<organism evidence="2 3">
    <name type="scientific">Candidatus Coproplasma stercoripullorum</name>
    <dbReference type="NCBI Taxonomy" id="2840751"/>
    <lineage>
        <taxon>Bacteria</taxon>
        <taxon>Bacillati</taxon>
        <taxon>Bacillota</taxon>
        <taxon>Clostridia</taxon>
        <taxon>Eubacteriales</taxon>
        <taxon>Candidatus Coproplasma</taxon>
    </lineage>
</organism>
<feature type="domain" description="Phospholipid/glycerol acyltransferase" evidence="1">
    <location>
        <begin position="52"/>
        <end position="165"/>
    </location>
</feature>
<evidence type="ECO:0000313" key="3">
    <source>
        <dbReference type="Proteomes" id="UP000824179"/>
    </source>
</evidence>
<dbReference type="Pfam" id="PF01553">
    <property type="entry name" value="Acyltransferase"/>
    <property type="match status" value="1"/>
</dbReference>
<dbReference type="EMBL" id="DVHB01000016">
    <property type="protein sequence ID" value="HIR38878.1"/>
    <property type="molecule type" value="Genomic_DNA"/>
</dbReference>
<proteinExistence type="predicted"/>
<evidence type="ECO:0000259" key="1">
    <source>
        <dbReference type="SMART" id="SM00563"/>
    </source>
</evidence>
<gene>
    <name evidence="2" type="ORF">IAB90_00690</name>
</gene>
<dbReference type="SUPFAM" id="SSF69593">
    <property type="entry name" value="Glycerol-3-phosphate (1)-acyltransferase"/>
    <property type="match status" value="1"/>
</dbReference>
<sequence>MKRPKSYNFNVKPRKPNALFMGILKHFAAYPDMRARDFECEYINMDGIEPPYFLLANHASEMDFRILYAAIRPHNMNYVVAIDAMHDNGIGLMRFAGGICKRKFIQDMSLIRNMKYCVEHYDNPVCIYPEARYTFDGTQSYVPPSVGKMAKLLKVPVVLLIAYGNFICCPQWNKDKFKKRLAPCKAKLVCVADAEEVQRLSADEINARIRENFVYDDFAYQYENKIKLDFKERARGLHHILYQCCECGAEFEMYSSGTTLECRHCGKKWEMTEYGRLEAHDGNTKFAHIPDWFRWERENVRREVEAGTYCIEDEIEVHTLPKNKYFAQGRGKFRQDKTGTHFWCNYYGEPFEMHLAPNQLESVHIEFDYRDRKKREFFGDCLDISKHDDSFWLHPVNVRDCIMKISFATEELYQLEHRRIKNKLGKK</sequence>
<dbReference type="AlphaFoldDB" id="A0A9D1AEM0"/>